<evidence type="ECO:0000256" key="1">
    <source>
        <dbReference type="SAM" id="SignalP"/>
    </source>
</evidence>
<sequence length="93" mass="10758">MQRGAVLLGVVALLALWSLAAADLYDWNDQDVRYMALYTQALMTVCARANKYIDNPWSMLSLGAFQEKRLYHGMVNEMVVCLMNYLKRRHQMP</sequence>
<feature type="signal peptide" evidence="1">
    <location>
        <begin position="1"/>
        <end position="22"/>
    </location>
</feature>
<name>A0A0C9R754_CONTD</name>
<keyword evidence="1" id="KW-0732">Signal</keyword>
<feature type="chain" id="PRO_5014019737" evidence="1">
    <location>
        <begin position="23"/>
        <end position="93"/>
    </location>
</feature>
<organism evidence="2">
    <name type="scientific">Conus tribblei</name>
    <name type="common">Tribble's cone</name>
    <name type="synonym">Splinoconus tribblei</name>
    <dbReference type="NCBI Taxonomy" id="101761"/>
    <lineage>
        <taxon>Eukaryota</taxon>
        <taxon>Metazoa</taxon>
        <taxon>Spiralia</taxon>
        <taxon>Lophotrochozoa</taxon>
        <taxon>Mollusca</taxon>
        <taxon>Gastropoda</taxon>
        <taxon>Caenogastropoda</taxon>
        <taxon>Neogastropoda</taxon>
        <taxon>Conoidea</taxon>
        <taxon>Conidae</taxon>
        <taxon>Conus</taxon>
        <taxon>Splinoconus</taxon>
    </lineage>
</organism>
<reference evidence="3" key="2">
    <citation type="submission" date="2015-04" db="EMBL/GenBank/DDBJ databases">
        <authorList>
            <person name="Syromyatnikov M.Y."/>
            <person name="Popov V.N."/>
        </authorList>
    </citation>
    <scope>NUCLEOTIDE SEQUENCE</scope>
    <source>
        <tissue evidence="3">Venom duct</tissue>
    </source>
</reference>
<dbReference type="AlphaFoldDB" id="A0A0C9R754"/>
<evidence type="ECO:0000313" key="3">
    <source>
        <dbReference type="EMBL" id="JAI17955.1"/>
    </source>
</evidence>
<accession>A0A0C9R754</accession>
<protein>
    <submittedName>
        <fullName evidence="2">Ctr_127_TN conopeptide</fullName>
    </submittedName>
    <submittedName>
        <fullName evidence="3">Ctr_F_1 conopeptide</fullName>
    </submittedName>
</protein>
<proteinExistence type="predicted"/>
<reference evidence="2" key="1">
    <citation type="journal article" date="2015" name="Mar. Biotechnol.">
        <title>High conopeptide diversity in Conus tribblei revealed through analysis of venom duct transcriptome using two high-throughput sequencing platforms.</title>
        <authorList>
            <person name="Barghi N."/>
            <person name="Concepcion G.P."/>
            <person name="Olivera B.M."/>
            <person name="Lluisma A.O."/>
        </authorList>
    </citation>
    <scope>NUCLEOTIDE SEQUENCE</scope>
    <source>
        <tissue evidence="2">Venom duct</tissue>
    </source>
</reference>
<dbReference type="EMBL" id="GCVM01000034">
    <property type="protein sequence ID" value="JAI17955.1"/>
    <property type="molecule type" value="Transcribed_RNA"/>
</dbReference>
<dbReference type="EMBL" id="GCJM01000048">
    <property type="protein sequence ID" value="JAG92830.1"/>
    <property type="molecule type" value="Transcribed_RNA"/>
</dbReference>
<evidence type="ECO:0000313" key="2">
    <source>
        <dbReference type="EMBL" id="JAG92830.1"/>
    </source>
</evidence>